<feature type="compositionally biased region" description="Low complexity" evidence="4">
    <location>
        <begin position="13"/>
        <end position="22"/>
    </location>
</feature>
<dbReference type="SUPFAM" id="SSF53474">
    <property type="entry name" value="alpha/beta-Hydrolases"/>
    <property type="match status" value="1"/>
</dbReference>
<keyword evidence="5" id="KW-0472">Membrane</keyword>
<feature type="transmembrane region" description="Helical" evidence="5">
    <location>
        <begin position="34"/>
        <end position="52"/>
    </location>
</feature>
<feature type="domain" description="AB hydrolase-1" evidence="6">
    <location>
        <begin position="118"/>
        <end position="372"/>
    </location>
</feature>
<evidence type="ECO:0000313" key="7">
    <source>
        <dbReference type="EMBL" id="MBM2620467.1"/>
    </source>
</evidence>
<evidence type="ECO:0000256" key="1">
    <source>
        <dbReference type="ARBA" id="ARBA00022801"/>
    </source>
</evidence>
<evidence type="ECO:0000256" key="5">
    <source>
        <dbReference type="SAM" id="Phobius"/>
    </source>
</evidence>
<dbReference type="Pfam" id="PF12697">
    <property type="entry name" value="Abhydrolase_6"/>
    <property type="match status" value="1"/>
</dbReference>
<proteinExistence type="predicted"/>
<keyword evidence="1 7" id="KW-0378">Hydrolase</keyword>
<organism evidence="7 8">
    <name type="scientific">Paractinoplanes ovalisporus</name>
    <dbReference type="NCBI Taxonomy" id="2810368"/>
    <lineage>
        <taxon>Bacteria</taxon>
        <taxon>Bacillati</taxon>
        <taxon>Actinomycetota</taxon>
        <taxon>Actinomycetes</taxon>
        <taxon>Micromonosporales</taxon>
        <taxon>Micromonosporaceae</taxon>
        <taxon>Paractinoplanes</taxon>
    </lineage>
</organism>
<reference evidence="7 8" key="1">
    <citation type="submission" date="2021-01" db="EMBL/GenBank/DDBJ databases">
        <title>Actinoplanes sp. nov. LDG1-06 isolated from lichen.</title>
        <authorList>
            <person name="Saeng-In P."/>
            <person name="Phongsopitanun W."/>
            <person name="Kanchanasin P."/>
            <person name="Yuki M."/>
            <person name="Kudo T."/>
            <person name="Ohkuma M."/>
            <person name="Tanasupawat S."/>
        </authorList>
    </citation>
    <scope>NUCLEOTIDE SEQUENCE [LARGE SCALE GENOMIC DNA]</scope>
    <source>
        <strain evidence="7 8">LDG1-06</strain>
    </source>
</reference>
<name>A0ABS2AKX0_9ACTN</name>
<keyword evidence="3" id="KW-0443">Lipid metabolism</keyword>
<gene>
    <name evidence="7" type="ORF">JIG36_33655</name>
</gene>
<protein>
    <submittedName>
        <fullName evidence="7">Alpha/beta fold hydrolase</fullName>
    </submittedName>
</protein>
<comment type="caution">
    <text evidence="7">The sequence shown here is derived from an EMBL/GenBank/DDBJ whole genome shotgun (WGS) entry which is preliminary data.</text>
</comment>
<feature type="region of interest" description="Disordered" evidence="4">
    <location>
        <begin position="60"/>
        <end position="81"/>
    </location>
</feature>
<dbReference type="Proteomes" id="UP000632138">
    <property type="component" value="Unassembled WGS sequence"/>
</dbReference>
<feature type="region of interest" description="Disordered" evidence="4">
    <location>
        <begin position="1"/>
        <end position="22"/>
    </location>
</feature>
<dbReference type="PANTHER" id="PTHR10272:SF0">
    <property type="entry name" value="PLATELET-ACTIVATING FACTOR ACETYLHYDROLASE"/>
    <property type="match status" value="1"/>
</dbReference>
<evidence type="ECO:0000256" key="4">
    <source>
        <dbReference type="SAM" id="MobiDB-lite"/>
    </source>
</evidence>
<keyword evidence="5" id="KW-0812">Transmembrane</keyword>
<dbReference type="InterPro" id="IPR029058">
    <property type="entry name" value="AB_hydrolase_fold"/>
</dbReference>
<dbReference type="PANTHER" id="PTHR10272">
    <property type="entry name" value="PLATELET-ACTIVATING FACTOR ACETYLHYDROLASE"/>
    <property type="match status" value="1"/>
</dbReference>
<dbReference type="InterPro" id="IPR000073">
    <property type="entry name" value="AB_hydrolase_1"/>
</dbReference>
<evidence type="ECO:0000259" key="6">
    <source>
        <dbReference type="Pfam" id="PF12697"/>
    </source>
</evidence>
<evidence type="ECO:0000313" key="8">
    <source>
        <dbReference type="Proteomes" id="UP000632138"/>
    </source>
</evidence>
<sequence length="385" mass="40638">MSIEEKESAADSQGAGQPATQAAARTGSRYRFRAGVAAAVALALLPIGWIATGAGASAAGKSPAANRGAPTTPEGGIPVSKPTPFTTFQPLTLAVPHRPVNLEIKVSAPVTGRSLPIILLSHGHGETNYLSSMHGYGPLADFYAAHGFVVIQPTHLDSKVLGLREANNPEAPLYWRSRVNDMRYILDHLDKIEKSAPDLRGRLDSKRIAVVGHSLGGTTATMLLGQSVTDPATGPLKLADSRIKAGVAMAPAGNGADLTEPAKAQSPALATMKFDKMTKPALIVYGDDDFNPAFSARKNWRSDAYFQSPGPKSLLTLFGAQHSLGGVSGYDAKETTDENPQRVAVVRAMSWAYLRSQLYPGDRAWPAAVAALNRASQPLGKVESK</sequence>
<evidence type="ECO:0000256" key="2">
    <source>
        <dbReference type="ARBA" id="ARBA00022963"/>
    </source>
</evidence>
<dbReference type="EMBL" id="JAENHP010000015">
    <property type="protein sequence ID" value="MBM2620467.1"/>
    <property type="molecule type" value="Genomic_DNA"/>
</dbReference>
<dbReference type="GO" id="GO:0016787">
    <property type="term" value="F:hydrolase activity"/>
    <property type="evidence" value="ECO:0007669"/>
    <property type="project" value="UniProtKB-KW"/>
</dbReference>
<keyword evidence="8" id="KW-1185">Reference proteome</keyword>
<evidence type="ECO:0000256" key="3">
    <source>
        <dbReference type="ARBA" id="ARBA00023098"/>
    </source>
</evidence>
<dbReference type="Gene3D" id="3.40.50.1820">
    <property type="entry name" value="alpha/beta hydrolase"/>
    <property type="match status" value="1"/>
</dbReference>
<keyword evidence="5" id="KW-1133">Transmembrane helix</keyword>
<accession>A0ABS2AKX0</accession>
<keyword evidence="2" id="KW-0442">Lipid degradation</keyword>